<dbReference type="NCBIfam" id="NF004043">
    <property type="entry name" value="PRK05560.1"/>
    <property type="match status" value="1"/>
</dbReference>
<evidence type="ECO:0000256" key="2">
    <source>
        <dbReference type="ARBA" id="ARBA00008263"/>
    </source>
</evidence>
<dbReference type="GO" id="GO:0005524">
    <property type="term" value="F:ATP binding"/>
    <property type="evidence" value="ECO:0007669"/>
    <property type="project" value="UniProtKB-UniRule"/>
</dbReference>
<dbReference type="SUPFAM" id="SSF56719">
    <property type="entry name" value="Type II DNA topoisomerase"/>
    <property type="match status" value="1"/>
</dbReference>
<evidence type="ECO:0000256" key="6">
    <source>
        <dbReference type="ARBA" id="ARBA00023125"/>
    </source>
</evidence>
<evidence type="ECO:0000256" key="10">
    <source>
        <dbReference type="PROSITE-ProRule" id="PRU01384"/>
    </source>
</evidence>
<evidence type="ECO:0000256" key="3">
    <source>
        <dbReference type="ARBA" id="ARBA00022741"/>
    </source>
</evidence>
<dbReference type="NCBIfam" id="NF004044">
    <property type="entry name" value="PRK05561.1"/>
    <property type="match status" value="1"/>
</dbReference>
<dbReference type="GO" id="GO:0005737">
    <property type="term" value="C:cytoplasm"/>
    <property type="evidence" value="ECO:0007669"/>
    <property type="project" value="UniProtKB-SubCell"/>
</dbReference>
<dbReference type="GO" id="GO:0003677">
    <property type="term" value="F:DNA binding"/>
    <property type="evidence" value="ECO:0007669"/>
    <property type="project" value="UniProtKB-UniRule"/>
</dbReference>
<comment type="catalytic activity">
    <reaction evidence="1 9 10">
        <text>ATP-dependent breakage, passage and rejoining of double-stranded DNA.</text>
        <dbReference type="EC" id="5.6.2.2"/>
    </reaction>
</comment>
<dbReference type="Gene3D" id="2.120.10.90">
    <property type="entry name" value="DNA gyrase/topoisomerase IV, subunit A, C-terminal"/>
    <property type="match status" value="1"/>
</dbReference>
<proteinExistence type="inferred from homology"/>
<dbReference type="FunFam" id="1.10.268.10:FF:000001">
    <property type="entry name" value="DNA gyrase subunit A"/>
    <property type="match status" value="1"/>
</dbReference>
<dbReference type="Pfam" id="PF00521">
    <property type="entry name" value="DNA_topoisoIV"/>
    <property type="match status" value="1"/>
</dbReference>
<keyword evidence="3 9" id="KW-0547">Nucleotide-binding</keyword>
<dbReference type="InterPro" id="IPR013758">
    <property type="entry name" value="Topo_IIA_A/C_ab"/>
</dbReference>
<dbReference type="GO" id="GO:0034335">
    <property type="term" value="F:DNA negative supercoiling activity"/>
    <property type="evidence" value="ECO:0007669"/>
    <property type="project" value="UniProtKB-ARBA"/>
</dbReference>
<dbReference type="PANTHER" id="PTHR43493">
    <property type="entry name" value="DNA GYRASE/TOPOISOMERASE SUBUNIT A"/>
    <property type="match status" value="1"/>
</dbReference>
<gene>
    <name evidence="9" type="primary">gyrA</name>
    <name evidence="13" type="ORF">EDD80_104228</name>
</gene>
<keyword evidence="14" id="KW-1185">Reference proteome</keyword>
<dbReference type="GO" id="GO:0009330">
    <property type="term" value="C:DNA topoisomerase type II (double strand cut, ATP-hydrolyzing) complex"/>
    <property type="evidence" value="ECO:0007669"/>
    <property type="project" value="TreeGrafter"/>
</dbReference>
<sequence length="847" mass="95036">MAEEEKDEKGSKIIPINIEEEMKSAYIDYSMSVIVSRALPDVRDGLKPVHRRVLYGMLDLGVTSGKAHKKSARIVGEVLGKYHPHGDSSVYDAMVRMAQDWSLRYPLVDGQGNFGSMDGDNPAAMRYTEARLRKTAEDMLADINKDTIDFQLNFDDSLEEPTVLPARIPNLLVNGTSGIAVGMATNMPPHNLNEVVDATLAYIDNKEITIEELMQYVKAPDFPTGGIIYGVEGVRSAFETGRGRIVMRGRAEIEPYGNDRERIIVSEVPYQVNKAQMIERTAELINAKKLDGITAIRDESDRTGLRVVYEVRRDANAGVVLNNLYKYTALQTSFSVNNIALVKGRPMMLNLKDLIRHFVEHRHDVVVRRTRYELAEAEKRAHILEGYLIALDHLDEVIRLIRESANPDEAREGLIREFGLTEVQAKAILEMRLQRLTGMEREKIREEYAQLQELIKYLNEVLASEPLRMKIISDELIEIKEKYGDERRTEIVHAAGEIRMEDIIADEDVVITISHAGYIKRTLATEYRVQGRGGRGSRGGTTREEDFIERIFIASTHNWMLFFTEKGRCHWMKVYEIPEGSRTSKGRAIQNLIQIEKDDKVKAFINVNNLEDEEYLNSNYIIMCTRKGTIKKTALEAYSRPRVNGINAITINEGDQLLEAKMTNGSSEIIMANRSGRAIRFNEKHVRPMGRTAAGVRGITLASENDEVIGLVAVNDPETTILVVSEKGYGKRTDVEDYRVTNRGGKGVKTMNITDKTGQLIAIKGVTDKDDLMIINKSGIIIRMAVSELRVMGRATQGVKLIRLQEGDEIASVARVQDTGTEELGEEEAGSPEESGSAEESGSPEID</sequence>
<dbReference type="FunFam" id="3.90.199.10:FF:000001">
    <property type="entry name" value="DNA gyrase subunit A"/>
    <property type="match status" value="1"/>
</dbReference>
<evidence type="ECO:0000313" key="13">
    <source>
        <dbReference type="EMBL" id="TCS87877.1"/>
    </source>
</evidence>
<dbReference type="Gene3D" id="3.90.199.10">
    <property type="entry name" value="Topoisomerase II, domain 5"/>
    <property type="match status" value="1"/>
</dbReference>
<evidence type="ECO:0000256" key="7">
    <source>
        <dbReference type="ARBA" id="ARBA00023235"/>
    </source>
</evidence>
<keyword evidence="4 9" id="KW-0067">ATP-binding</keyword>
<reference evidence="13 14" key="1">
    <citation type="submission" date="2019-03" db="EMBL/GenBank/DDBJ databases">
        <title>Genomic Encyclopedia of Type Strains, Phase IV (KMG-IV): sequencing the most valuable type-strain genomes for metagenomic binning, comparative biology and taxonomic classification.</title>
        <authorList>
            <person name="Goeker M."/>
        </authorList>
    </citation>
    <scope>NUCLEOTIDE SEQUENCE [LARGE SCALE GENOMIC DNA]</scope>
    <source>
        <strain evidence="13 14">DSM 21100</strain>
    </source>
</reference>
<feature type="compositionally biased region" description="Acidic residues" evidence="11">
    <location>
        <begin position="820"/>
        <end position="831"/>
    </location>
</feature>
<feature type="short sequence motif" description="GyrA-box" evidence="9">
    <location>
        <begin position="530"/>
        <end position="536"/>
    </location>
</feature>
<comment type="subunit">
    <text evidence="8">Heterotetramer composed of ParC and ParE.</text>
</comment>
<dbReference type="Proteomes" id="UP000295807">
    <property type="component" value="Unassembled WGS sequence"/>
</dbReference>
<dbReference type="SUPFAM" id="SSF101904">
    <property type="entry name" value="GyrA/ParC C-terminal domain-like"/>
    <property type="match status" value="1"/>
</dbReference>
<evidence type="ECO:0000313" key="14">
    <source>
        <dbReference type="Proteomes" id="UP000295807"/>
    </source>
</evidence>
<evidence type="ECO:0000259" key="12">
    <source>
        <dbReference type="PROSITE" id="PS52040"/>
    </source>
</evidence>
<dbReference type="InterPro" id="IPR002205">
    <property type="entry name" value="Topo_IIA_dom_A"/>
</dbReference>
<dbReference type="InterPro" id="IPR013760">
    <property type="entry name" value="Topo_IIA-like_dom_sf"/>
</dbReference>
<evidence type="ECO:0000256" key="8">
    <source>
        <dbReference type="ARBA" id="ARBA00063644"/>
    </source>
</evidence>
<dbReference type="EC" id="5.6.2.2" evidence="9"/>
<accession>A0A4R3KVI8</accession>
<feature type="domain" description="Topo IIA-type catalytic" evidence="12">
    <location>
        <begin position="39"/>
        <end position="503"/>
    </location>
</feature>
<dbReference type="Gene3D" id="1.10.268.10">
    <property type="entry name" value="Topoisomerase, domain 3"/>
    <property type="match status" value="1"/>
</dbReference>
<dbReference type="Pfam" id="PF03989">
    <property type="entry name" value="DNA_gyraseA_C"/>
    <property type="match status" value="6"/>
</dbReference>
<dbReference type="CDD" id="cd00187">
    <property type="entry name" value="TOP4c"/>
    <property type="match status" value="1"/>
</dbReference>
<name>A0A4R3KVI8_9SPHI</name>
<dbReference type="GO" id="GO:0005694">
    <property type="term" value="C:chromosome"/>
    <property type="evidence" value="ECO:0007669"/>
    <property type="project" value="InterPro"/>
</dbReference>
<evidence type="ECO:0000256" key="11">
    <source>
        <dbReference type="SAM" id="MobiDB-lite"/>
    </source>
</evidence>
<dbReference type="PROSITE" id="PS52040">
    <property type="entry name" value="TOPO_IIA"/>
    <property type="match status" value="1"/>
</dbReference>
<comment type="function">
    <text evidence="9">A type II topoisomerase that negatively supercoils closed circular double-stranded (ds) DNA in an ATP-dependent manner to modulate DNA topology and maintain chromosomes in an underwound state. Negative supercoiling favors strand separation, and DNA replication, transcription, recombination and repair, all of which involve strand separation. Also able to catalyze the interconversion of other topological isomers of dsDNA rings, including catenanes and knotted rings. Type II topoisomerases break and join 2 DNA strands simultaneously in an ATP-dependent manner.</text>
</comment>
<dbReference type="EMBL" id="SMAD01000004">
    <property type="protein sequence ID" value="TCS87877.1"/>
    <property type="molecule type" value="Genomic_DNA"/>
</dbReference>
<feature type="region of interest" description="Disordered" evidence="11">
    <location>
        <begin position="813"/>
        <end position="847"/>
    </location>
</feature>
<feature type="compositionally biased region" description="Low complexity" evidence="11">
    <location>
        <begin position="832"/>
        <end position="847"/>
    </location>
</feature>
<comment type="miscellaneous">
    <text evidence="9">Few gyrases are as efficient as E.coli at forming negative supercoils. Not all organisms have 2 type II topoisomerases; in organisms with a single type II topoisomerase this enzyme also has to decatenate newly replicated chromosomes.</text>
</comment>
<dbReference type="OrthoDB" id="9806486at2"/>
<keyword evidence="9" id="KW-0963">Cytoplasm</keyword>
<dbReference type="InterPro" id="IPR035516">
    <property type="entry name" value="Gyrase/topoIV_suA_C"/>
</dbReference>
<comment type="similarity">
    <text evidence="2 9">Belongs to the type II topoisomerase GyrA/ParC subunit family.</text>
</comment>
<dbReference type="PANTHER" id="PTHR43493:SF5">
    <property type="entry name" value="DNA GYRASE SUBUNIT A, CHLOROPLASTIC_MITOCHONDRIAL"/>
    <property type="match status" value="1"/>
</dbReference>
<keyword evidence="6 9" id="KW-0238">DNA-binding</keyword>
<dbReference type="GO" id="GO:0006261">
    <property type="term" value="P:DNA-templated DNA replication"/>
    <property type="evidence" value="ECO:0007669"/>
    <property type="project" value="UniProtKB-UniRule"/>
</dbReference>
<dbReference type="SMART" id="SM00434">
    <property type="entry name" value="TOP4c"/>
    <property type="match status" value="1"/>
</dbReference>
<organism evidence="13 14">
    <name type="scientific">Anseongella ginsenosidimutans</name>
    <dbReference type="NCBI Taxonomy" id="496056"/>
    <lineage>
        <taxon>Bacteria</taxon>
        <taxon>Pseudomonadati</taxon>
        <taxon>Bacteroidota</taxon>
        <taxon>Sphingobacteriia</taxon>
        <taxon>Sphingobacteriales</taxon>
        <taxon>Sphingobacteriaceae</taxon>
        <taxon>Anseongella</taxon>
    </lineage>
</organism>
<evidence type="ECO:0000256" key="1">
    <source>
        <dbReference type="ARBA" id="ARBA00000185"/>
    </source>
</evidence>
<dbReference type="InterPro" id="IPR006691">
    <property type="entry name" value="GyrA/parC_rep"/>
</dbReference>
<evidence type="ECO:0000256" key="9">
    <source>
        <dbReference type="HAMAP-Rule" id="MF_01897"/>
    </source>
</evidence>
<feature type="active site" description="O-(5'-phospho-DNA)-tyrosine intermediate" evidence="9 10">
    <location>
        <position position="127"/>
    </location>
</feature>
<dbReference type="InterPro" id="IPR005743">
    <property type="entry name" value="GyrA"/>
</dbReference>
<evidence type="ECO:0000256" key="5">
    <source>
        <dbReference type="ARBA" id="ARBA00023029"/>
    </source>
</evidence>
<dbReference type="FunFam" id="2.120.10.90:FF:000005">
    <property type="entry name" value="DNA topoisomerase 4 subunit A"/>
    <property type="match status" value="1"/>
</dbReference>
<keyword evidence="5 9" id="KW-0799">Topoisomerase</keyword>
<comment type="subcellular location">
    <subcellularLocation>
        <location evidence="9">Cytoplasm</location>
    </subcellularLocation>
</comment>
<dbReference type="Gene3D" id="3.30.1360.40">
    <property type="match status" value="1"/>
</dbReference>
<dbReference type="InterPro" id="IPR050220">
    <property type="entry name" value="Type_II_DNA_Topoisomerases"/>
</dbReference>
<evidence type="ECO:0000256" key="4">
    <source>
        <dbReference type="ARBA" id="ARBA00022840"/>
    </source>
</evidence>
<dbReference type="InterPro" id="IPR013757">
    <property type="entry name" value="Topo_IIA_A_a_sf"/>
</dbReference>
<dbReference type="HAMAP" id="MF_01897">
    <property type="entry name" value="GyrA"/>
    <property type="match status" value="1"/>
</dbReference>
<dbReference type="AlphaFoldDB" id="A0A4R3KVI8"/>
<dbReference type="FunFam" id="3.30.1360.40:FF:000002">
    <property type="entry name" value="DNA gyrase subunit A"/>
    <property type="match status" value="1"/>
</dbReference>
<comment type="subunit">
    <text evidence="9">Heterotetramer, composed of two GyrA and two GyrB chains. In the heterotetramer, GyrA contains the active site tyrosine that forms a transient covalent intermediate with DNA, while GyrB binds cofactors and catalyzes ATP hydrolysis.</text>
</comment>
<keyword evidence="7 9" id="KW-0413">Isomerase</keyword>
<dbReference type="GO" id="GO:0006265">
    <property type="term" value="P:DNA topological change"/>
    <property type="evidence" value="ECO:0007669"/>
    <property type="project" value="UniProtKB-UniRule"/>
</dbReference>
<dbReference type="RefSeq" id="WP_132128955.1">
    <property type="nucleotide sequence ID" value="NZ_CP042432.1"/>
</dbReference>
<comment type="caution">
    <text evidence="13">The sequence shown here is derived from an EMBL/GenBank/DDBJ whole genome shotgun (WGS) entry which is preliminary data.</text>
</comment>
<dbReference type="NCBIfam" id="TIGR01063">
    <property type="entry name" value="gyrA"/>
    <property type="match status" value="1"/>
</dbReference>
<protein>
    <recommendedName>
        <fullName evidence="9">DNA gyrase subunit A</fullName>
        <ecNumber evidence="9">5.6.2.2</ecNumber>
    </recommendedName>
</protein>